<keyword evidence="1" id="KW-1133">Transmembrane helix</keyword>
<feature type="transmembrane region" description="Helical" evidence="1">
    <location>
        <begin position="6"/>
        <end position="26"/>
    </location>
</feature>
<accession>A0ABV7M9P9</accession>
<dbReference type="RefSeq" id="WP_189572600.1">
    <property type="nucleotide sequence ID" value="NZ_BMXU01000001.1"/>
</dbReference>
<proteinExistence type="predicted"/>
<dbReference type="Proteomes" id="UP001595607">
    <property type="component" value="Unassembled WGS sequence"/>
</dbReference>
<evidence type="ECO:0008006" key="4">
    <source>
        <dbReference type="Google" id="ProtNLM"/>
    </source>
</evidence>
<keyword evidence="3" id="KW-1185">Reference proteome</keyword>
<organism evidence="2 3">
    <name type="scientific">Parvularcula lutaonensis</name>
    <dbReference type="NCBI Taxonomy" id="491923"/>
    <lineage>
        <taxon>Bacteria</taxon>
        <taxon>Pseudomonadati</taxon>
        <taxon>Pseudomonadota</taxon>
        <taxon>Alphaproteobacteria</taxon>
        <taxon>Parvularculales</taxon>
        <taxon>Parvularculaceae</taxon>
        <taxon>Parvularcula</taxon>
    </lineage>
</organism>
<keyword evidence="1" id="KW-0812">Transmembrane</keyword>
<feature type="transmembrane region" description="Helical" evidence="1">
    <location>
        <begin position="57"/>
        <end position="77"/>
    </location>
</feature>
<dbReference type="EMBL" id="JBHRVA010000002">
    <property type="protein sequence ID" value="MFC3301500.1"/>
    <property type="molecule type" value="Genomic_DNA"/>
</dbReference>
<comment type="caution">
    <text evidence="2">The sequence shown here is derived from an EMBL/GenBank/DDBJ whole genome shotgun (WGS) entry which is preliminary data.</text>
</comment>
<evidence type="ECO:0000256" key="1">
    <source>
        <dbReference type="SAM" id="Phobius"/>
    </source>
</evidence>
<feature type="transmembrane region" description="Helical" evidence="1">
    <location>
        <begin position="33"/>
        <end position="51"/>
    </location>
</feature>
<evidence type="ECO:0000313" key="2">
    <source>
        <dbReference type="EMBL" id="MFC3301500.1"/>
    </source>
</evidence>
<protein>
    <recommendedName>
        <fullName evidence="4">Nicotinamide riboside transporter PnuC</fullName>
    </recommendedName>
</protein>
<gene>
    <name evidence="2" type="ORF">ACFONP_01990</name>
</gene>
<keyword evidence="1" id="KW-0472">Membrane</keyword>
<sequence length="96" mass="9950">MTFATLLEWAATGSGIVAAVIVSLNLGPTKTGWGFVVFTFSSVCWIATAVIQGETALTIQNAVLFVINVIGIWRYLLADSVRGQAAGSGGVTQTTA</sequence>
<reference evidence="3" key="1">
    <citation type="journal article" date="2019" name="Int. J. Syst. Evol. Microbiol.">
        <title>The Global Catalogue of Microorganisms (GCM) 10K type strain sequencing project: providing services to taxonomists for standard genome sequencing and annotation.</title>
        <authorList>
            <consortium name="The Broad Institute Genomics Platform"/>
            <consortium name="The Broad Institute Genome Sequencing Center for Infectious Disease"/>
            <person name="Wu L."/>
            <person name="Ma J."/>
        </authorList>
    </citation>
    <scope>NUCLEOTIDE SEQUENCE [LARGE SCALE GENOMIC DNA]</scope>
    <source>
        <strain evidence="3">KCTC 22245</strain>
    </source>
</reference>
<name>A0ABV7M9P9_9PROT</name>
<evidence type="ECO:0000313" key="3">
    <source>
        <dbReference type="Proteomes" id="UP001595607"/>
    </source>
</evidence>